<dbReference type="Proteomes" id="UP001055879">
    <property type="component" value="Linkage Group LG15"/>
</dbReference>
<evidence type="ECO:0000313" key="1">
    <source>
        <dbReference type="EMBL" id="KAI3673214.1"/>
    </source>
</evidence>
<sequence length="299" mass="34230">MCFAALGCAIRSFTTHMRPIIIIDAAHLKGTYLGTTFLAVGMDANNQIVPIGFGVGKSEGLVFVSDRAASIHQAINTVYPGAHHALCCRHLMKNEKTRDSRVRYRKKLFWRTCKTYTVEEFELNMTSLRAALPLGAPLMDHVGPEKWSRAHFPGLRYNIMISNSAESVNALSRFARKMPIVSLMDYFRCFQQEWYSIRRRNGEEMVNRLTPWAEANIEKRIHKSATWTVHEIDRGYWEVRDGFRDAEVTSIIDFARVGNGSSQEYHAAMQSPSQEINGVHMSPIWRLVTTRRIIYDKLT</sequence>
<reference evidence="2" key="1">
    <citation type="journal article" date="2022" name="Mol. Ecol. Resour.">
        <title>The genomes of chicory, endive, great burdock and yacon provide insights into Asteraceae palaeo-polyploidization history and plant inulin production.</title>
        <authorList>
            <person name="Fan W."/>
            <person name="Wang S."/>
            <person name="Wang H."/>
            <person name="Wang A."/>
            <person name="Jiang F."/>
            <person name="Liu H."/>
            <person name="Zhao H."/>
            <person name="Xu D."/>
            <person name="Zhang Y."/>
        </authorList>
    </citation>
    <scope>NUCLEOTIDE SEQUENCE [LARGE SCALE GENOMIC DNA]</scope>
    <source>
        <strain evidence="2">cv. Niubang</strain>
    </source>
</reference>
<keyword evidence="2" id="KW-1185">Reference proteome</keyword>
<proteinExistence type="predicted"/>
<organism evidence="1 2">
    <name type="scientific">Arctium lappa</name>
    <name type="common">Greater burdock</name>
    <name type="synonym">Lappa major</name>
    <dbReference type="NCBI Taxonomy" id="4217"/>
    <lineage>
        <taxon>Eukaryota</taxon>
        <taxon>Viridiplantae</taxon>
        <taxon>Streptophyta</taxon>
        <taxon>Embryophyta</taxon>
        <taxon>Tracheophyta</taxon>
        <taxon>Spermatophyta</taxon>
        <taxon>Magnoliopsida</taxon>
        <taxon>eudicotyledons</taxon>
        <taxon>Gunneridae</taxon>
        <taxon>Pentapetalae</taxon>
        <taxon>asterids</taxon>
        <taxon>campanulids</taxon>
        <taxon>Asterales</taxon>
        <taxon>Asteraceae</taxon>
        <taxon>Carduoideae</taxon>
        <taxon>Cardueae</taxon>
        <taxon>Arctiinae</taxon>
        <taxon>Arctium</taxon>
    </lineage>
</organism>
<comment type="caution">
    <text evidence="1">The sequence shown here is derived from an EMBL/GenBank/DDBJ whole genome shotgun (WGS) entry which is preliminary data.</text>
</comment>
<evidence type="ECO:0000313" key="2">
    <source>
        <dbReference type="Proteomes" id="UP001055879"/>
    </source>
</evidence>
<name>A0ACB8XS85_ARCLA</name>
<gene>
    <name evidence="1" type="ORF">L6452_39330</name>
</gene>
<accession>A0ACB8XS85</accession>
<reference evidence="1 2" key="2">
    <citation type="journal article" date="2022" name="Mol. Ecol. Resour.">
        <title>The genomes of chicory, endive, great burdock and yacon provide insights into Asteraceae paleo-polyploidization history and plant inulin production.</title>
        <authorList>
            <person name="Fan W."/>
            <person name="Wang S."/>
            <person name="Wang H."/>
            <person name="Wang A."/>
            <person name="Jiang F."/>
            <person name="Liu H."/>
            <person name="Zhao H."/>
            <person name="Xu D."/>
            <person name="Zhang Y."/>
        </authorList>
    </citation>
    <scope>NUCLEOTIDE SEQUENCE [LARGE SCALE GENOMIC DNA]</scope>
    <source>
        <strain evidence="2">cv. Niubang</strain>
    </source>
</reference>
<dbReference type="EMBL" id="CM042061">
    <property type="protein sequence ID" value="KAI3673214.1"/>
    <property type="molecule type" value="Genomic_DNA"/>
</dbReference>
<protein>
    <submittedName>
        <fullName evidence="1">Uncharacterized protein</fullName>
    </submittedName>
</protein>